<keyword evidence="2" id="KW-1185">Reference proteome</keyword>
<sequence>MGGRAAHTCALVFTYRDGRVLEQVRAGPGRAGAIVKKVRIVLPAMSMNLLHRFQPPDNGVLPVAAPAFFGSN</sequence>
<dbReference type="Proteomes" id="UP001500449">
    <property type="component" value="Unassembled WGS sequence"/>
</dbReference>
<gene>
    <name evidence="1" type="ORF">GCM10009836_48280</name>
</gene>
<dbReference type="EMBL" id="BAAAQK010000018">
    <property type="protein sequence ID" value="GAA1862341.1"/>
    <property type="molecule type" value="Genomic_DNA"/>
</dbReference>
<evidence type="ECO:0000313" key="1">
    <source>
        <dbReference type="EMBL" id="GAA1862341.1"/>
    </source>
</evidence>
<evidence type="ECO:0000313" key="2">
    <source>
        <dbReference type="Proteomes" id="UP001500449"/>
    </source>
</evidence>
<organism evidence="1 2">
    <name type="scientific">Pseudonocardia ailaonensis</name>
    <dbReference type="NCBI Taxonomy" id="367279"/>
    <lineage>
        <taxon>Bacteria</taxon>
        <taxon>Bacillati</taxon>
        <taxon>Actinomycetota</taxon>
        <taxon>Actinomycetes</taxon>
        <taxon>Pseudonocardiales</taxon>
        <taxon>Pseudonocardiaceae</taxon>
        <taxon>Pseudonocardia</taxon>
    </lineage>
</organism>
<name>A0ABN2NF57_9PSEU</name>
<comment type="caution">
    <text evidence="1">The sequence shown here is derived from an EMBL/GenBank/DDBJ whole genome shotgun (WGS) entry which is preliminary data.</text>
</comment>
<accession>A0ABN2NF57</accession>
<proteinExistence type="predicted"/>
<protein>
    <submittedName>
        <fullName evidence="1">Uncharacterized protein</fullName>
    </submittedName>
</protein>
<reference evidence="1 2" key="1">
    <citation type="journal article" date="2019" name="Int. J. Syst. Evol. Microbiol.">
        <title>The Global Catalogue of Microorganisms (GCM) 10K type strain sequencing project: providing services to taxonomists for standard genome sequencing and annotation.</title>
        <authorList>
            <consortium name="The Broad Institute Genomics Platform"/>
            <consortium name="The Broad Institute Genome Sequencing Center for Infectious Disease"/>
            <person name="Wu L."/>
            <person name="Ma J."/>
        </authorList>
    </citation>
    <scope>NUCLEOTIDE SEQUENCE [LARGE SCALE GENOMIC DNA]</scope>
    <source>
        <strain evidence="1 2">JCM 16009</strain>
    </source>
</reference>